<dbReference type="PROSITE" id="PS51349">
    <property type="entry name" value="FMN_HYDROXY_ACID_DH_2"/>
    <property type="match status" value="1"/>
</dbReference>
<evidence type="ECO:0000256" key="1">
    <source>
        <dbReference type="ARBA" id="ARBA00001917"/>
    </source>
</evidence>
<evidence type="ECO:0000256" key="2">
    <source>
        <dbReference type="ARBA" id="ARBA00013087"/>
    </source>
</evidence>
<dbReference type="InterPro" id="IPR000262">
    <property type="entry name" value="FMN-dep_DH"/>
</dbReference>
<dbReference type="InterPro" id="IPR008259">
    <property type="entry name" value="FMN_hydac_DH_AS"/>
</dbReference>
<organism evidence="10 11">
    <name type="scientific">Zootermopsis nevadensis</name>
    <name type="common">Dampwood termite</name>
    <dbReference type="NCBI Taxonomy" id="136037"/>
    <lineage>
        <taxon>Eukaryota</taxon>
        <taxon>Metazoa</taxon>
        <taxon>Ecdysozoa</taxon>
        <taxon>Arthropoda</taxon>
        <taxon>Hexapoda</taxon>
        <taxon>Insecta</taxon>
        <taxon>Pterygota</taxon>
        <taxon>Neoptera</taxon>
        <taxon>Polyneoptera</taxon>
        <taxon>Dictyoptera</taxon>
        <taxon>Blattodea</taxon>
        <taxon>Blattoidea</taxon>
        <taxon>Termitoidae</taxon>
        <taxon>Termopsidae</taxon>
        <taxon>Zootermopsis</taxon>
    </lineage>
</organism>
<keyword evidence="8" id="KW-0288">FMN</keyword>
<dbReference type="OMA" id="AGMSNTH"/>
<dbReference type="FunCoup" id="A0A067RKM5">
    <property type="interactions" value="269"/>
</dbReference>
<name>A0A067RKM5_ZOONE</name>
<dbReference type="OrthoDB" id="25826at2759"/>
<evidence type="ECO:0000256" key="5">
    <source>
        <dbReference type="ARBA" id="ARBA00029325"/>
    </source>
</evidence>
<keyword evidence="3" id="KW-0560">Oxidoreductase</keyword>
<evidence type="ECO:0000256" key="4">
    <source>
        <dbReference type="ARBA" id="ARBA00024042"/>
    </source>
</evidence>
<dbReference type="PROSITE" id="PS00557">
    <property type="entry name" value="FMN_HYDROXY_ACID_DH_1"/>
    <property type="match status" value="1"/>
</dbReference>
<comment type="similarity">
    <text evidence="4">Belongs to the FMN-dependent alpha-hydroxy acid dehydrogenase family.</text>
</comment>
<feature type="binding site" evidence="8">
    <location>
        <begin position="313"/>
        <end position="314"/>
    </location>
    <ligand>
        <name>FMN</name>
        <dbReference type="ChEBI" id="CHEBI:58210"/>
    </ligand>
</feature>
<feature type="domain" description="FMN hydroxy acid dehydrogenase" evidence="9">
    <location>
        <begin position="2"/>
        <end position="364"/>
    </location>
</feature>
<feature type="binding site" evidence="8">
    <location>
        <position position="28"/>
    </location>
    <ligand>
        <name>glyoxylate</name>
        <dbReference type="ChEBI" id="CHEBI:36655"/>
    </ligand>
</feature>
<dbReference type="GO" id="GO:0005782">
    <property type="term" value="C:peroxisomal matrix"/>
    <property type="evidence" value="ECO:0007669"/>
    <property type="project" value="TreeGrafter"/>
</dbReference>
<dbReference type="EC" id="1.1.3.15" evidence="2"/>
<feature type="binding site" evidence="8">
    <location>
        <position position="235"/>
    </location>
    <ligand>
        <name>FMN</name>
        <dbReference type="ChEBI" id="CHEBI:58210"/>
    </ligand>
</feature>
<dbReference type="STRING" id="136037.A0A067RKM5"/>
<dbReference type="GO" id="GO:0003973">
    <property type="term" value="F:(S)-2-hydroxy-acid oxidase activity"/>
    <property type="evidence" value="ECO:0007669"/>
    <property type="project" value="UniProtKB-EC"/>
</dbReference>
<feature type="binding site" evidence="8">
    <location>
        <begin position="81"/>
        <end position="83"/>
    </location>
    <ligand>
        <name>FMN</name>
        <dbReference type="ChEBI" id="CHEBI:58210"/>
    </ligand>
</feature>
<protein>
    <recommendedName>
        <fullName evidence="2">(S)-2-hydroxy-acid oxidase</fullName>
        <ecNumber evidence="2">1.1.3.15</ecNumber>
    </recommendedName>
</protein>
<dbReference type="SUPFAM" id="SSF51395">
    <property type="entry name" value="FMN-linked oxidoreductases"/>
    <property type="match status" value="1"/>
</dbReference>
<reference evidence="10 11" key="1">
    <citation type="journal article" date="2014" name="Nat. Commun.">
        <title>Molecular traces of alternative social organization in a termite genome.</title>
        <authorList>
            <person name="Terrapon N."/>
            <person name="Li C."/>
            <person name="Robertson H.M."/>
            <person name="Ji L."/>
            <person name="Meng X."/>
            <person name="Booth W."/>
            <person name="Chen Z."/>
            <person name="Childers C.P."/>
            <person name="Glastad K.M."/>
            <person name="Gokhale K."/>
            <person name="Gowin J."/>
            <person name="Gronenberg W."/>
            <person name="Hermansen R.A."/>
            <person name="Hu H."/>
            <person name="Hunt B.G."/>
            <person name="Huylmans A.K."/>
            <person name="Khalil S.M."/>
            <person name="Mitchell R.D."/>
            <person name="Munoz-Torres M.C."/>
            <person name="Mustard J.A."/>
            <person name="Pan H."/>
            <person name="Reese J.T."/>
            <person name="Scharf M.E."/>
            <person name="Sun F."/>
            <person name="Vogel H."/>
            <person name="Xiao J."/>
            <person name="Yang W."/>
            <person name="Yang Z."/>
            <person name="Yang Z."/>
            <person name="Zhou J."/>
            <person name="Zhu J."/>
            <person name="Brent C.S."/>
            <person name="Elsik C.G."/>
            <person name="Goodisman M.A."/>
            <person name="Liberles D.A."/>
            <person name="Roe R.M."/>
            <person name="Vargo E.L."/>
            <person name="Vilcinskas A."/>
            <person name="Wang J."/>
            <person name="Bornberg-Bauer E."/>
            <person name="Korb J."/>
            <person name="Zhang G."/>
            <person name="Liebig J."/>
        </authorList>
    </citation>
    <scope>NUCLEOTIDE SEQUENCE [LARGE SCALE GENOMIC DNA]</scope>
    <source>
        <tissue evidence="10">Whole organism</tissue>
    </source>
</reference>
<dbReference type="FunFam" id="3.20.20.70:FF:000056">
    <property type="entry name" value="hydroxyacid oxidase 2"/>
    <property type="match status" value="1"/>
</dbReference>
<evidence type="ECO:0000313" key="10">
    <source>
        <dbReference type="EMBL" id="KDR24426.1"/>
    </source>
</evidence>
<dbReference type="GO" id="GO:0001561">
    <property type="term" value="P:fatty acid alpha-oxidation"/>
    <property type="evidence" value="ECO:0007669"/>
    <property type="project" value="TreeGrafter"/>
</dbReference>
<feature type="binding site" evidence="8">
    <location>
        <position position="262"/>
    </location>
    <ligand>
        <name>glyoxylate</name>
        <dbReference type="ChEBI" id="CHEBI:36655"/>
    </ligand>
</feature>
<evidence type="ECO:0000259" key="9">
    <source>
        <dbReference type="PROSITE" id="PS51349"/>
    </source>
</evidence>
<comment type="cofactor">
    <cofactor evidence="1">
        <name>FMN</name>
        <dbReference type="ChEBI" id="CHEBI:58210"/>
    </cofactor>
</comment>
<comment type="catalytic activity">
    <reaction evidence="6">
        <text>2-hydroxyoctanoate + O2 = 2-oxooctanoate + H2O2</text>
        <dbReference type="Rhea" id="RHEA:67940"/>
        <dbReference type="ChEBI" id="CHEBI:15379"/>
        <dbReference type="ChEBI" id="CHEBI:16240"/>
        <dbReference type="ChEBI" id="CHEBI:133514"/>
        <dbReference type="ChEBI" id="CHEBI:176689"/>
    </reaction>
    <physiologicalReaction direction="left-to-right" evidence="6">
        <dbReference type="Rhea" id="RHEA:67941"/>
    </physiologicalReaction>
</comment>
<gene>
    <name evidence="10" type="ORF">L798_05087</name>
</gene>
<sequence>MLRDKNLVCVGDFERYGESILPKNALDYYRSGAGDEFTLALNRDAFRRLRIRPRIMRDVSCRDQSTTVLGTKVAMPIGIAPTAMQRMAHPDGECGNARAVGAMGGVFILSTLSTSSIEEVGAAAPNTVKWFQLYIYNDRDVTRKLVKRAEQTNFRALVLTVDAPVFGIRIADIRNKFTLPPHLSLANFEGIKATGVKSESDSGINEYVKKLFDQSVTWDDVRWLKSITQLPLILKGILTADDAAIAAGLGVAAILVSNHGARQVDFTPASIEVLPEIVKAVNGQCEVYLDGGIRQGTDVFKALALGAKMVFMGRPALWGLACGGEDGVKSILSIIKNELDSVMGLTGCATLEDIKKEMVVHESHYSHL</sequence>
<dbReference type="PIRSF" id="PIRSF000138">
    <property type="entry name" value="Al-hdrx_acd_dh"/>
    <property type="match status" value="1"/>
</dbReference>
<feature type="binding site" evidence="8">
    <location>
        <position position="160"/>
    </location>
    <ligand>
        <name>FMN</name>
        <dbReference type="ChEBI" id="CHEBI:58210"/>
    </ligand>
</feature>
<dbReference type="AlphaFoldDB" id="A0A067RKM5"/>
<dbReference type="InterPro" id="IPR037396">
    <property type="entry name" value="FMN_HAD"/>
</dbReference>
<dbReference type="Pfam" id="PF01070">
    <property type="entry name" value="FMN_dh"/>
    <property type="match status" value="1"/>
</dbReference>
<feature type="active site" description="Proton acceptor" evidence="7">
    <location>
        <position position="259"/>
    </location>
</feature>
<evidence type="ECO:0000256" key="3">
    <source>
        <dbReference type="ARBA" id="ARBA00023002"/>
    </source>
</evidence>
<feature type="binding site" evidence="8">
    <location>
        <position position="132"/>
    </location>
    <ligand>
        <name>glyoxylate</name>
        <dbReference type="ChEBI" id="CHEBI:36655"/>
    </ligand>
</feature>
<evidence type="ECO:0000256" key="6">
    <source>
        <dbReference type="ARBA" id="ARBA00029327"/>
    </source>
</evidence>
<accession>A0A067RKM5</accession>
<feature type="binding site" evidence="8">
    <location>
        <position position="169"/>
    </location>
    <ligand>
        <name>glyoxylate</name>
        <dbReference type="ChEBI" id="CHEBI:36655"/>
    </ligand>
</feature>
<feature type="binding site" evidence="8">
    <location>
        <position position="259"/>
    </location>
    <ligand>
        <name>glyoxylate</name>
        <dbReference type="ChEBI" id="CHEBI:36655"/>
    </ligand>
</feature>
<dbReference type="EMBL" id="KK852413">
    <property type="protein sequence ID" value="KDR24426.1"/>
    <property type="molecule type" value="Genomic_DNA"/>
</dbReference>
<evidence type="ECO:0000313" key="11">
    <source>
        <dbReference type="Proteomes" id="UP000027135"/>
    </source>
</evidence>
<dbReference type="CDD" id="cd02809">
    <property type="entry name" value="alpha_hydroxyacid_oxid_FMN"/>
    <property type="match status" value="1"/>
</dbReference>
<keyword evidence="11" id="KW-1185">Reference proteome</keyword>
<comment type="catalytic activity">
    <reaction evidence="5">
        <text>a (2S)-2-hydroxycarboxylate + O2 = a 2-oxocarboxylate + H2O2</text>
        <dbReference type="Rhea" id="RHEA:16789"/>
        <dbReference type="ChEBI" id="CHEBI:15379"/>
        <dbReference type="ChEBI" id="CHEBI:16240"/>
        <dbReference type="ChEBI" id="CHEBI:35179"/>
        <dbReference type="ChEBI" id="CHEBI:58123"/>
        <dbReference type="EC" id="1.1.3.15"/>
    </reaction>
    <physiologicalReaction direction="left-to-right" evidence="5">
        <dbReference type="Rhea" id="RHEA:16790"/>
    </physiologicalReaction>
</comment>
<dbReference type="InParanoid" id="A0A067RKM5"/>
<feature type="binding site" evidence="8">
    <location>
        <position position="110"/>
    </location>
    <ligand>
        <name>FMN</name>
        <dbReference type="ChEBI" id="CHEBI:58210"/>
    </ligand>
</feature>
<dbReference type="Proteomes" id="UP000027135">
    <property type="component" value="Unassembled WGS sequence"/>
</dbReference>
<dbReference type="eggNOG" id="KOG0538">
    <property type="taxonomic scope" value="Eukaryota"/>
</dbReference>
<feature type="binding site" evidence="8">
    <location>
        <position position="134"/>
    </location>
    <ligand>
        <name>glyoxylate</name>
        <dbReference type="ChEBI" id="CHEBI:36655"/>
    </ligand>
</feature>
<keyword evidence="8" id="KW-0285">Flavoprotein</keyword>
<dbReference type="PANTHER" id="PTHR10578">
    <property type="entry name" value="S -2-HYDROXY-ACID OXIDASE-RELATED"/>
    <property type="match status" value="1"/>
</dbReference>
<evidence type="ECO:0000256" key="8">
    <source>
        <dbReference type="PIRSR" id="PIRSR000138-2"/>
    </source>
</evidence>
<dbReference type="PANTHER" id="PTHR10578:SF149">
    <property type="entry name" value="2-HYDROXYACID OXIDASE 2"/>
    <property type="match status" value="1"/>
</dbReference>
<feature type="binding site" evidence="8">
    <location>
        <position position="257"/>
    </location>
    <ligand>
        <name>FMN</name>
        <dbReference type="ChEBI" id="CHEBI:58210"/>
    </ligand>
</feature>
<feature type="binding site" evidence="8">
    <location>
        <begin position="290"/>
        <end position="294"/>
    </location>
    <ligand>
        <name>FMN</name>
        <dbReference type="ChEBI" id="CHEBI:58210"/>
    </ligand>
</feature>
<dbReference type="InterPro" id="IPR013785">
    <property type="entry name" value="Aldolase_TIM"/>
</dbReference>
<dbReference type="GO" id="GO:0010181">
    <property type="term" value="F:FMN binding"/>
    <property type="evidence" value="ECO:0007669"/>
    <property type="project" value="InterPro"/>
</dbReference>
<dbReference type="InterPro" id="IPR012133">
    <property type="entry name" value="Alpha-hydoxy_acid_DH_FMN"/>
</dbReference>
<evidence type="ECO:0000256" key="7">
    <source>
        <dbReference type="PIRSR" id="PIRSR000138-1"/>
    </source>
</evidence>
<proteinExistence type="inferred from homology"/>
<dbReference type="Gene3D" id="3.20.20.70">
    <property type="entry name" value="Aldolase class I"/>
    <property type="match status" value="1"/>
</dbReference>